<proteinExistence type="predicted"/>
<dbReference type="EMBL" id="JAFNME010000011">
    <property type="protein sequence ID" value="MBO1249541.1"/>
    <property type="molecule type" value="Genomic_DNA"/>
</dbReference>
<keyword evidence="1" id="KW-0732">Signal</keyword>
<evidence type="ECO:0000313" key="3">
    <source>
        <dbReference type="Proteomes" id="UP000664731"/>
    </source>
</evidence>
<dbReference type="Proteomes" id="UP000664731">
    <property type="component" value="Unassembled WGS sequence"/>
</dbReference>
<protein>
    <recommendedName>
        <fullName evidence="4">Lipoprotein</fullName>
    </recommendedName>
</protein>
<evidence type="ECO:0000313" key="2">
    <source>
        <dbReference type="EMBL" id="MBO1249541.1"/>
    </source>
</evidence>
<dbReference type="RefSeq" id="WP_207575058.1">
    <property type="nucleotide sequence ID" value="NZ_JAFNME010000011.1"/>
</dbReference>
<dbReference type="PROSITE" id="PS51257">
    <property type="entry name" value="PROKAR_LIPOPROTEIN"/>
    <property type="match status" value="1"/>
</dbReference>
<name>A0A939KDC9_9BURK</name>
<reference evidence="2" key="1">
    <citation type="submission" date="2021-03" db="EMBL/GenBank/DDBJ databases">
        <title>Comamonas denitrificans.</title>
        <authorList>
            <person name="Finster K."/>
        </authorList>
    </citation>
    <scope>NUCLEOTIDE SEQUENCE</scope>
    <source>
        <strain evidence="2">MM2021_4</strain>
    </source>
</reference>
<sequence>MPKKIASGVLVAALALVGCSSAPKPQNQVGEVQITRNAQGEAQTAQFSPLPLDCSNPLRCPTLGLAWTAEKPKQALLTVGFARGQHAPVEMIEFDARPYGPMRVRSLAAEQPQPNQVVFQVPIETLERLALSRGALVRVHSAGHVLEESFLTGEKASPAANAVKRWLQQIYKGTDKEQALGLKGIFMDQTYQHDHSYRPDR</sequence>
<feature type="signal peptide" evidence="1">
    <location>
        <begin position="1"/>
        <end position="22"/>
    </location>
</feature>
<keyword evidence="3" id="KW-1185">Reference proteome</keyword>
<dbReference type="AlphaFoldDB" id="A0A939KDC9"/>
<evidence type="ECO:0008006" key="4">
    <source>
        <dbReference type="Google" id="ProtNLM"/>
    </source>
</evidence>
<accession>A0A939KDC9</accession>
<gene>
    <name evidence="2" type="ORF">J1777_06800</name>
</gene>
<organism evidence="2 3">
    <name type="scientific">Comamonas denitrificans</name>
    <dbReference type="NCBI Taxonomy" id="117506"/>
    <lineage>
        <taxon>Bacteria</taxon>
        <taxon>Pseudomonadati</taxon>
        <taxon>Pseudomonadota</taxon>
        <taxon>Betaproteobacteria</taxon>
        <taxon>Burkholderiales</taxon>
        <taxon>Comamonadaceae</taxon>
        <taxon>Comamonas</taxon>
    </lineage>
</organism>
<evidence type="ECO:0000256" key="1">
    <source>
        <dbReference type="SAM" id="SignalP"/>
    </source>
</evidence>
<comment type="caution">
    <text evidence="2">The sequence shown here is derived from an EMBL/GenBank/DDBJ whole genome shotgun (WGS) entry which is preliminary data.</text>
</comment>
<feature type="chain" id="PRO_5036791196" description="Lipoprotein" evidence="1">
    <location>
        <begin position="23"/>
        <end position="201"/>
    </location>
</feature>